<dbReference type="Pfam" id="PF02752">
    <property type="entry name" value="Arrestin_C"/>
    <property type="match status" value="1"/>
</dbReference>
<accession>Q23YG0</accession>
<feature type="domain" description="Arrestin C-terminal-like" evidence="1">
    <location>
        <begin position="188"/>
        <end position="311"/>
    </location>
</feature>
<sequence>MGQSHPNDNRRQVRGGIYIQLQQTAFVSNQVIQGLLNINLEEPFQGHILQITLNGVEETRFTYAVRSGKHTSTRHAIGQNNFLNFSIPIYDFSQGSNDPAFIIQPCQLVIPFQLVVADKLPSSMRYFYTEANQCSIKYNLIASIIPTEANVKPVQGIQEIFIGQQIPTIDLPNTTTSTQSPEVCCCCKSGQIKYNITTNSRSYSPNEIISMKIDIDFNQFNKNIKCLNIKLIGLLSMKASNTQREKHVVIYEQPMSVKVEKSQIKQEVQIQIPGDVTLSSQGQMIQVQYGLQLTSVIDTCCCVSDSQPHEIKLYINPQSNQIFGYNGIPQQLQVQAPQSWNPIQLQPTQFNQQQSAYIQQQQNQFFAREQQYQIQLNNQQNNLQIQSQQPINYVPEQMGPQVYPSNMQMATLNQNFL</sequence>
<dbReference type="STRING" id="312017.Q23YG0"/>
<dbReference type="KEGG" id="tet:TTHERM_01250130"/>
<keyword evidence="3" id="KW-1185">Reference proteome</keyword>
<dbReference type="InterPro" id="IPR014756">
    <property type="entry name" value="Ig_E-set"/>
</dbReference>
<name>Q23YG0_TETTS</name>
<dbReference type="HOGENOM" id="CLU_047343_0_0_1"/>
<dbReference type="InterPro" id="IPR014752">
    <property type="entry name" value="Arrestin-like_C"/>
</dbReference>
<dbReference type="PANTHER" id="PTHR11188:SF17">
    <property type="entry name" value="FI21816P1"/>
    <property type="match status" value="1"/>
</dbReference>
<dbReference type="SUPFAM" id="SSF81296">
    <property type="entry name" value="E set domains"/>
    <property type="match status" value="1"/>
</dbReference>
<dbReference type="RefSeq" id="XP_001021818.1">
    <property type="nucleotide sequence ID" value="XM_001021818.1"/>
</dbReference>
<dbReference type="PANTHER" id="PTHR11188">
    <property type="entry name" value="ARRESTIN DOMAIN CONTAINING PROTEIN"/>
    <property type="match status" value="1"/>
</dbReference>
<dbReference type="Proteomes" id="UP000009168">
    <property type="component" value="Unassembled WGS sequence"/>
</dbReference>
<dbReference type="Gene3D" id="2.60.40.640">
    <property type="match status" value="2"/>
</dbReference>
<evidence type="ECO:0000313" key="3">
    <source>
        <dbReference type="Proteomes" id="UP000009168"/>
    </source>
</evidence>
<evidence type="ECO:0000259" key="1">
    <source>
        <dbReference type="Pfam" id="PF02752"/>
    </source>
</evidence>
<dbReference type="AlphaFoldDB" id="Q23YG0"/>
<reference evidence="3" key="1">
    <citation type="journal article" date="2006" name="PLoS Biol.">
        <title>Macronuclear genome sequence of the ciliate Tetrahymena thermophila, a model eukaryote.</title>
        <authorList>
            <person name="Eisen J.A."/>
            <person name="Coyne R.S."/>
            <person name="Wu M."/>
            <person name="Wu D."/>
            <person name="Thiagarajan M."/>
            <person name="Wortman J.R."/>
            <person name="Badger J.H."/>
            <person name="Ren Q."/>
            <person name="Amedeo P."/>
            <person name="Jones K.M."/>
            <person name="Tallon L.J."/>
            <person name="Delcher A.L."/>
            <person name="Salzberg S.L."/>
            <person name="Silva J.C."/>
            <person name="Haas B.J."/>
            <person name="Majoros W.H."/>
            <person name="Farzad M."/>
            <person name="Carlton J.M."/>
            <person name="Smith R.K. Jr."/>
            <person name="Garg J."/>
            <person name="Pearlman R.E."/>
            <person name="Karrer K.M."/>
            <person name="Sun L."/>
            <person name="Manning G."/>
            <person name="Elde N.C."/>
            <person name="Turkewitz A.P."/>
            <person name="Asai D.J."/>
            <person name="Wilkes D.E."/>
            <person name="Wang Y."/>
            <person name="Cai H."/>
            <person name="Collins K."/>
            <person name="Stewart B.A."/>
            <person name="Lee S.R."/>
            <person name="Wilamowska K."/>
            <person name="Weinberg Z."/>
            <person name="Ruzzo W.L."/>
            <person name="Wloga D."/>
            <person name="Gaertig J."/>
            <person name="Frankel J."/>
            <person name="Tsao C.-C."/>
            <person name="Gorovsky M.A."/>
            <person name="Keeling P.J."/>
            <person name="Waller R.F."/>
            <person name="Patron N.J."/>
            <person name="Cherry J.M."/>
            <person name="Stover N.A."/>
            <person name="Krieger C.J."/>
            <person name="del Toro C."/>
            <person name="Ryder H.F."/>
            <person name="Williamson S.C."/>
            <person name="Barbeau R.A."/>
            <person name="Hamilton E.P."/>
            <person name="Orias E."/>
        </authorList>
    </citation>
    <scope>NUCLEOTIDE SEQUENCE [LARGE SCALE GENOMIC DNA]</scope>
    <source>
        <strain evidence="3">SB210</strain>
    </source>
</reference>
<dbReference type="InterPro" id="IPR050357">
    <property type="entry name" value="Arrestin_domain-protein"/>
</dbReference>
<organism evidence="2 3">
    <name type="scientific">Tetrahymena thermophila (strain SB210)</name>
    <dbReference type="NCBI Taxonomy" id="312017"/>
    <lineage>
        <taxon>Eukaryota</taxon>
        <taxon>Sar</taxon>
        <taxon>Alveolata</taxon>
        <taxon>Ciliophora</taxon>
        <taxon>Intramacronucleata</taxon>
        <taxon>Oligohymenophorea</taxon>
        <taxon>Hymenostomatida</taxon>
        <taxon>Tetrahymenina</taxon>
        <taxon>Tetrahymenidae</taxon>
        <taxon>Tetrahymena</taxon>
    </lineage>
</organism>
<dbReference type="GeneID" id="7836378"/>
<dbReference type="EMBL" id="GG662600">
    <property type="protein sequence ID" value="EAS01573.1"/>
    <property type="molecule type" value="Genomic_DNA"/>
</dbReference>
<protein>
    <submittedName>
        <fullName evidence="2">Arrestin</fullName>
    </submittedName>
</protein>
<dbReference type="InParanoid" id="Q23YG0"/>
<dbReference type="GO" id="GO:0015031">
    <property type="term" value="P:protein transport"/>
    <property type="evidence" value="ECO:0007669"/>
    <property type="project" value="TreeGrafter"/>
</dbReference>
<gene>
    <name evidence="2" type="ORF">TTHERM_01250130</name>
</gene>
<evidence type="ECO:0000313" key="2">
    <source>
        <dbReference type="EMBL" id="EAS01573.1"/>
    </source>
</evidence>
<dbReference type="GO" id="GO:0005737">
    <property type="term" value="C:cytoplasm"/>
    <property type="evidence" value="ECO:0007669"/>
    <property type="project" value="TreeGrafter"/>
</dbReference>
<dbReference type="InterPro" id="IPR011022">
    <property type="entry name" value="Arrestin_C-like"/>
</dbReference>
<proteinExistence type="predicted"/>